<dbReference type="PROSITE" id="PS50850">
    <property type="entry name" value="MFS"/>
    <property type="match status" value="1"/>
</dbReference>
<keyword evidence="2 6" id="KW-0812">Transmembrane</keyword>
<evidence type="ECO:0000313" key="9">
    <source>
        <dbReference type="Proteomes" id="UP000660729"/>
    </source>
</evidence>
<dbReference type="PANTHER" id="PTHR23501">
    <property type="entry name" value="MAJOR FACILITATOR SUPERFAMILY"/>
    <property type="match status" value="1"/>
</dbReference>
<feature type="compositionally biased region" description="Polar residues" evidence="5">
    <location>
        <begin position="30"/>
        <end position="40"/>
    </location>
</feature>
<dbReference type="Pfam" id="PF07690">
    <property type="entry name" value="MFS_1"/>
    <property type="match status" value="1"/>
</dbReference>
<protein>
    <submittedName>
        <fullName evidence="8">Vacuolar membrane amino acid uptake transporter fnx2</fullName>
    </submittedName>
</protein>
<dbReference type="PANTHER" id="PTHR23501:SF33">
    <property type="entry name" value="MAJOR FACILITATOR SUPERFAMILY (MFS) PROFILE DOMAIN-CONTAINING PROTEIN"/>
    <property type="match status" value="1"/>
</dbReference>
<evidence type="ECO:0000256" key="1">
    <source>
        <dbReference type="ARBA" id="ARBA00004141"/>
    </source>
</evidence>
<evidence type="ECO:0000256" key="6">
    <source>
        <dbReference type="SAM" id="Phobius"/>
    </source>
</evidence>
<feature type="transmembrane region" description="Helical" evidence="6">
    <location>
        <begin position="318"/>
        <end position="339"/>
    </location>
</feature>
<feature type="region of interest" description="Disordered" evidence="5">
    <location>
        <begin position="1"/>
        <end position="40"/>
    </location>
</feature>
<dbReference type="SUPFAM" id="SSF103473">
    <property type="entry name" value="MFS general substrate transporter"/>
    <property type="match status" value="1"/>
</dbReference>
<evidence type="ECO:0000256" key="5">
    <source>
        <dbReference type="SAM" id="MobiDB-lite"/>
    </source>
</evidence>
<feature type="transmembrane region" description="Helical" evidence="6">
    <location>
        <begin position="286"/>
        <end position="306"/>
    </location>
</feature>
<dbReference type="Proteomes" id="UP000660729">
    <property type="component" value="Unassembled WGS sequence"/>
</dbReference>
<keyword evidence="3 6" id="KW-1133">Transmembrane helix</keyword>
<feature type="transmembrane region" description="Helical" evidence="6">
    <location>
        <begin position="423"/>
        <end position="444"/>
    </location>
</feature>
<sequence>MQPSEVTPLLGKHSVSSSSLANSDIPAEHYQTQQRQQLSNSRLCPSFEEDAIFENGDLKTQEVSDGTSESPPPGCGTALFLVLLFSLFISNIEGSLLLATHAQVAWDLGRYNQSQWLIVAYPLAVSAAEPVMGSLSNGLGRKRMLLISYIVFALAASVCGAAPQFATFIVGRVLAGIGGSGLIGMVNLIISDLVGLKDLAAYRSYNQAAMAAGRLLGGPVGGFLVERIGWRTVFIAQTPILLLAAMACAMLIPSAPTLLSSGDAGDTKVASTGGSTILAVLRSVDIGGALLLVCTITLGLLSIVLLGDGYSIHDDRVLLTLGLCAISGASLYVVERFLVSQPMLSRRLLSNVVVVLNSATADRAGLQLMPLVFGNIAGSIAAGILIKRSFSLTKLASAAMATSCLARAITYLLWYPMGPVIHIFPLTITGLSSSVTFATTFILLNSSVTKADQAMAVSSLLSLYGIGSALGTTGSKVVMTAVLRSKLKRRLSDQNLSSSKIIASLMGDHQFVNELPEALQKTIQQSVRDSFSSSRALSLAAQLATLLCLALR</sequence>
<name>A0A8H6RJT2_9PEZI</name>
<feature type="transmembrane region" description="Helical" evidence="6">
    <location>
        <begin position="144"/>
        <end position="163"/>
    </location>
</feature>
<evidence type="ECO:0000256" key="3">
    <source>
        <dbReference type="ARBA" id="ARBA00022989"/>
    </source>
</evidence>
<evidence type="ECO:0000259" key="7">
    <source>
        <dbReference type="PROSITE" id="PS50850"/>
    </source>
</evidence>
<dbReference type="InterPro" id="IPR020846">
    <property type="entry name" value="MFS_dom"/>
</dbReference>
<reference evidence="8" key="1">
    <citation type="submission" date="2020-04" db="EMBL/GenBank/DDBJ databases">
        <title>Draft genome resource of the tomato pathogen Pseudocercospora fuligena.</title>
        <authorList>
            <person name="Zaccaron A."/>
        </authorList>
    </citation>
    <scope>NUCLEOTIDE SEQUENCE</scope>
    <source>
        <strain evidence="8">PF001</strain>
    </source>
</reference>
<feature type="transmembrane region" description="Helical" evidence="6">
    <location>
        <begin position="364"/>
        <end position="386"/>
    </location>
</feature>
<proteinExistence type="predicted"/>
<feature type="domain" description="Major facilitator superfamily (MFS) profile" evidence="7">
    <location>
        <begin position="79"/>
        <end position="552"/>
    </location>
</feature>
<feature type="transmembrane region" description="Helical" evidence="6">
    <location>
        <begin position="78"/>
        <end position="102"/>
    </location>
</feature>
<feature type="transmembrane region" description="Helical" evidence="6">
    <location>
        <begin position="114"/>
        <end position="132"/>
    </location>
</feature>
<keyword evidence="4 6" id="KW-0472">Membrane</keyword>
<dbReference type="GO" id="GO:0015174">
    <property type="term" value="F:basic amino acid transmembrane transporter activity"/>
    <property type="evidence" value="ECO:0007669"/>
    <property type="project" value="TreeGrafter"/>
</dbReference>
<dbReference type="OrthoDB" id="6770063at2759"/>
<dbReference type="InterPro" id="IPR036259">
    <property type="entry name" value="MFS_trans_sf"/>
</dbReference>
<comment type="caution">
    <text evidence="8">The sequence shown here is derived from an EMBL/GenBank/DDBJ whole genome shotgun (WGS) entry which is preliminary data.</text>
</comment>
<comment type="subcellular location">
    <subcellularLocation>
        <location evidence="1">Membrane</location>
        <topology evidence="1">Multi-pass membrane protein</topology>
    </subcellularLocation>
</comment>
<organism evidence="8 9">
    <name type="scientific">Pseudocercospora fuligena</name>
    <dbReference type="NCBI Taxonomy" id="685502"/>
    <lineage>
        <taxon>Eukaryota</taxon>
        <taxon>Fungi</taxon>
        <taxon>Dikarya</taxon>
        <taxon>Ascomycota</taxon>
        <taxon>Pezizomycotina</taxon>
        <taxon>Dothideomycetes</taxon>
        <taxon>Dothideomycetidae</taxon>
        <taxon>Mycosphaerellales</taxon>
        <taxon>Mycosphaerellaceae</taxon>
        <taxon>Pseudocercospora</taxon>
    </lineage>
</organism>
<feature type="transmembrane region" description="Helical" evidence="6">
    <location>
        <begin position="169"/>
        <end position="190"/>
    </location>
</feature>
<dbReference type="AlphaFoldDB" id="A0A8H6RJT2"/>
<keyword evidence="9" id="KW-1185">Reference proteome</keyword>
<feature type="transmembrane region" description="Helical" evidence="6">
    <location>
        <begin position="398"/>
        <end position="417"/>
    </location>
</feature>
<evidence type="ECO:0000313" key="8">
    <source>
        <dbReference type="EMBL" id="KAF7192319.1"/>
    </source>
</evidence>
<feature type="transmembrane region" description="Helical" evidence="6">
    <location>
        <begin position="233"/>
        <end position="252"/>
    </location>
</feature>
<evidence type="ECO:0000256" key="2">
    <source>
        <dbReference type="ARBA" id="ARBA00022692"/>
    </source>
</evidence>
<gene>
    <name evidence="8" type="ORF">HII31_06351</name>
</gene>
<dbReference type="EMBL" id="JABCIY010000148">
    <property type="protein sequence ID" value="KAF7192319.1"/>
    <property type="molecule type" value="Genomic_DNA"/>
</dbReference>
<dbReference type="InterPro" id="IPR011701">
    <property type="entry name" value="MFS"/>
</dbReference>
<dbReference type="Gene3D" id="1.20.1250.20">
    <property type="entry name" value="MFS general substrate transporter like domains"/>
    <property type="match status" value="1"/>
</dbReference>
<accession>A0A8H6RJT2</accession>
<dbReference type="GO" id="GO:0000329">
    <property type="term" value="C:fungal-type vacuole membrane"/>
    <property type="evidence" value="ECO:0007669"/>
    <property type="project" value="TreeGrafter"/>
</dbReference>
<evidence type="ECO:0000256" key="4">
    <source>
        <dbReference type="ARBA" id="ARBA00023136"/>
    </source>
</evidence>